<dbReference type="EMBL" id="JAUJQS010000004">
    <property type="protein sequence ID" value="MDN7564358.1"/>
    <property type="molecule type" value="Genomic_DNA"/>
</dbReference>
<sequence length="106" mass="11750">MAKIEVTNSMIAAAMDIGTRTGLFAPGPKRDDVIKMIEGVLSFVGAHAADRFNCRVRTADGKKEVRGRIVGPAPERRGFFRVETEDGKQLFLSGNEIYPYSTYKPR</sequence>
<reference evidence="1" key="1">
    <citation type="submission" date="2023-07" db="EMBL/GenBank/DDBJ databases">
        <title>A collection of bacterial strains from the Burkholderia cepacia Research Laboratory and Repository.</title>
        <authorList>
            <person name="Lipuma J."/>
            <person name="Spilker T."/>
            <person name="Caverly L."/>
        </authorList>
    </citation>
    <scope>NUCLEOTIDE SEQUENCE</scope>
    <source>
        <strain evidence="1">AU44979</strain>
    </source>
</reference>
<name>A0AAP4VEY1_9BURK</name>
<dbReference type="AlphaFoldDB" id="A0AAP4VEY1"/>
<dbReference type="Proteomes" id="UP001172109">
    <property type="component" value="Unassembled WGS sequence"/>
</dbReference>
<gene>
    <name evidence="1" type="ORF">QZM56_07580</name>
</gene>
<evidence type="ECO:0000313" key="1">
    <source>
        <dbReference type="EMBL" id="MDN7564358.1"/>
    </source>
</evidence>
<evidence type="ECO:0000313" key="2">
    <source>
        <dbReference type="Proteomes" id="UP001172109"/>
    </source>
</evidence>
<proteinExistence type="predicted"/>
<comment type="caution">
    <text evidence="1">The sequence shown here is derived from an EMBL/GenBank/DDBJ whole genome shotgun (WGS) entry which is preliminary data.</text>
</comment>
<protein>
    <submittedName>
        <fullName evidence="1">Uncharacterized protein</fullName>
    </submittedName>
</protein>
<organism evidence="1 2">
    <name type="scientific">Burkholderia contaminans</name>
    <dbReference type="NCBI Taxonomy" id="488447"/>
    <lineage>
        <taxon>Bacteria</taxon>
        <taxon>Pseudomonadati</taxon>
        <taxon>Pseudomonadota</taxon>
        <taxon>Betaproteobacteria</taxon>
        <taxon>Burkholderiales</taxon>
        <taxon>Burkholderiaceae</taxon>
        <taxon>Burkholderia</taxon>
        <taxon>Burkholderia cepacia complex</taxon>
    </lineage>
</organism>
<dbReference type="RefSeq" id="WP_146075181.1">
    <property type="nucleotide sequence ID" value="NZ_CADEUY010000005.1"/>
</dbReference>
<accession>A0AAP4VEY1</accession>